<dbReference type="GO" id="GO:0140664">
    <property type="term" value="F:ATP-dependent DNA damage sensor activity"/>
    <property type="evidence" value="ECO:0007669"/>
    <property type="project" value="InterPro"/>
</dbReference>
<dbReference type="PANTHER" id="PTHR10073:SF12">
    <property type="entry name" value="DNA MISMATCH REPAIR PROTEIN MLH1"/>
    <property type="match status" value="1"/>
</dbReference>
<dbReference type="OrthoDB" id="9763467at2"/>
<dbReference type="RefSeq" id="WP_131776117.1">
    <property type="nucleotide sequence ID" value="NZ_BMOB01000003.1"/>
</dbReference>
<dbReference type="Gene3D" id="3.30.565.10">
    <property type="entry name" value="Histidine kinase-like ATPase, C-terminal domain"/>
    <property type="match status" value="1"/>
</dbReference>
<dbReference type="InterPro" id="IPR014790">
    <property type="entry name" value="MutL_C"/>
</dbReference>
<dbReference type="Gene3D" id="3.30.1370.100">
    <property type="entry name" value="MutL, C-terminal domain, regulatory subdomain"/>
    <property type="match status" value="1"/>
</dbReference>
<evidence type="ECO:0000256" key="3">
    <source>
        <dbReference type="ARBA" id="ARBA00022763"/>
    </source>
</evidence>
<evidence type="ECO:0000256" key="5">
    <source>
        <dbReference type="HAMAP-Rule" id="MF_00149"/>
    </source>
</evidence>
<dbReference type="CDD" id="cd03482">
    <property type="entry name" value="MutL_Trans_MutL"/>
    <property type="match status" value="1"/>
</dbReference>
<name>A0A917JRQ3_9GAMM</name>
<dbReference type="InterPro" id="IPR002099">
    <property type="entry name" value="MutL/Mlh/PMS"/>
</dbReference>
<dbReference type="GO" id="GO:0032300">
    <property type="term" value="C:mismatch repair complex"/>
    <property type="evidence" value="ECO:0007669"/>
    <property type="project" value="InterPro"/>
</dbReference>
<dbReference type="Gene3D" id="3.30.230.10">
    <property type="match status" value="1"/>
</dbReference>
<dbReference type="InterPro" id="IPR036890">
    <property type="entry name" value="HATPase_C_sf"/>
</dbReference>
<sequence length="542" mass="61419">MRIQTLSLELANQIAAGEVIERPASVVKELLENALDAGAQTIHIMIDGGGVNRIRISDDGQGIYPDDLPLAIAAHATSKIRTLNDLYQIKSMGFRGEALASIASISKLTISSRAVGEDHAAFLQLTPEGPMVSPTARNRGTTVEVQDLFYNAPVRKKFLKTEKTEFQVIETLVRRFAMCRSDIAITLTHNGRPSLAIPAALCEKTKINRIKKLMGKEFVDEAKYIEIKRSGMRLYGWLGGKAYHRSQNDKQWIYVNQRMVKDKLLNHAIKQSYEPFLPPGRFPGCLLYLDIAPEEVDVNVHPTKHEVRFQQPRLVHDLIVSELTEAFGGKKDSTIRNALSHLSTEKRIVREDDYSQRSLINKILEPSSNRVLTVLNSSFIILMHQDDPFLVDVAKLYQLGIKREIKREDAPLKKRPLLVPIRFHALNQADHLIEQYQEDLFNLGIEINRIADHELLIRTIPKLLWQLDIQAFMNALNTQARLSEEKLLNLMVSCCTIKADALSPEECYQLLDFFDAQISEVPNLKPVYLRLDETACRELLNG</sequence>
<dbReference type="SUPFAM" id="SSF54211">
    <property type="entry name" value="Ribosomal protein S5 domain 2-like"/>
    <property type="match status" value="1"/>
</dbReference>
<dbReference type="GO" id="GO:0016887">
    <property type="term" value="F:ATP hydrolysis activity"/>
    <property type="evidence" value="ECO:0007669"/>
    <property type="project" value="InterPro"/>
</dbReference>
<evidence type="ECO:0000256" key="4">
    <source>
        <dbReference type="ARBA" id="ARBA00023204"/>
    </source>
</evidence>
<dbReference type="InterPro" id="IPR014721">
    <property type="entry name" value="Ribsml_uS5_D2-typ_fold_subgr"/>
</dbReference>
<dbReference type="HAMAP" id="MF_00149">
    <property type="entry name" value="DNA_mis_repair"/>
    <property type="match status" value="1"/>
</dbReference>
<reference evidence="8" key="1">
    <citation type="journal article" date="2014" name="Int. J. Syst. Evol. Microbiol.">
        <title>Complete genome sequence of Corynebacterium casei LMG S-19264T (=DSM 44701T), isolated from a smear-ripened cheese.</title>
        <authorList>
            <consortium name="US DOE Joint Genome Institute (JGI-PGF)"/>
            <person name="Walter F."/>
            <person name="Albersmeier A."/>
            <person name="Kalinowski J."/>
            <person name="Ruckert C."/>
        </authorList>
    </citation>
    <scope>NUCLEOTIDE SEQUENCE</scope>
    <source>
        <strain evidence="8">JCM 13919</strain>
    </source>
</reference>
<dbReference type="InterPro" id="IPR020568">
    <property type="entry name" value="Ribosomal_Su5_D2-typ_SF"/>
</dbReference>
<dbReference type="InterPro" id="IPR014762">
    <property type="entry name" value="DNA_mismatch_repair_CS"/>
</dbReference>
<dbReference type="PANTHER" id="PTHR10073">
    <property type="entry name" value="DNA MISMATCH REPAIR PROTEIN MLH, PMS, MUTL"/>
    <property type="match status" value="1"/>
</dbReference>
<gene>
    <name evidence="5 8" type="primary">mutL</name>
    <name evidence="8" type="ORF">GCM10007966_09590</name>
</gene>
<protein>
    <recommendedName>
        <fullName evidence="2 5">DNA mismatch repair protein MutL</fullName>
    </recommendedName>
</protein>
<dbReference type="FunFam" id="3.30.565.10:FF:000003">
    <property type="entry name" value="DNA mismatch repair endonuclease MutL"/>
    <property type="match status" value="1"/>
</dbReference>
<comment type="function">
    <text evidence="5">This protein is involved in the repair of mismatches in DNA. It is required for dam-dependent methyl-directed DNA mismatch repair. May act as a 'molecular matchmaker', a protein that promotes the formation of a stable complex between two or more DNA-binding proteins in an ATP-dependent manner without itself being part of a final effector complex.</text>
</comment>
<dbReference type="InterPro" id="IPR013507">
    <property type="entry name" value="DNA_mismatch_S5_2-like"/>
</dbReference>
<evidence type="ECO:0000259" key="6">
    <source>
        <dbReference type="SMART" id="SM00853"/>
    </source>
</evidence>
<proteinExistence type="inferred from homology"/>
<dbReference type="SUPFAM" id="SSF118116">
    <property type="entry name" value="DNA mismatch repair protein MutL"/>
    <property type="match status" value="1"/>
</dbReference>
<feature type="domain" description="DNA mismatch repair protein S5" evidence="7">
    <location>
        <begin position="210"/>
        <end position="328"/>
    </location>
</feature>
<keyword evidence="4 5" id="KW-0234">DNA repair</keyword>
<evidence type="ECO:0000256" key="2">
    <source>
        <dbReference type="ARBA" id="ARBA00021975"/>
    </source>
</evidence>
<evidence type="ECO:0000313" key="8">
    <source>
        <dbReference type="EMBL" id="GGI83103.1"/>
    </source>
</evidence>
<dbReference type="InterPro" id="IPR037198">
    <property type="entry name" value="MutL_C_sf"/>
</dbReference>
<dbReference type="EMBL" id="BMOB01000003">
    <property type="protein sequence ID" value="GGI83103.1"/>
    <property type="molecule type" value="Genomic_DNA"/>
</dbReference>
<dbReference type="Pfam" id="PF01119">
    <property type="entry name" value="DNA_mis_repair"/>
    <property type="match status" value="1"/>
</dbReference>
<dbReference type="Pfam" id="PF13589">
    <property type="entry name" value="HATPase_c_3"/>
    <property type="match status" value="1"/>
</dbReference>
<organism evidence="8 9">
    <name type="scientific">Legionella impletisoli</name>
    <dbReference type="NCBI Taxonomy" id="343510"/>
    <lineage>
        <taxon>Bacteria</taxon>
        <taxon>Pseudomonadati</taxon>
        <taxon>Pseudomonadota</taxon>
        <taxon>Gammaproteobacteria</taxon>
        <taxon>Legionellales</taxon>
        <taxon>Legionellaceae</taxon>
        <taxon>Legionella</taxon>
    </lineage>
</organism>
<dbReference type="PROSITE" id="PS00058">
    <property type="entry name" value="DNA_MISMATCH_REPAIR_1"/>
    <property type="match status" value="1"/>
</dbReference>
<dbReference type="NCBIfam" id="TIGR00585">
    <property type="entry name" value="mutl"/>
    <property type="match status" value="1"/>
</dbReference>
<evidence type="ECO:0000256" key="1">
    <source>
        <dbReference type="ARBA" id="ARBA00006082"/>
    </source>
</evidence>
<dbReference type="GO" id="GO:0030983">
    <property type="term" value="F:mismatched DNA binding"/>
    <property type="evidence" value="ECO:0007669"/>
    <property type="project" value="InterPro"/>
</dbReference>
<comment type="similarity">
    <text evidence="1 5">Belongs to the DNA mismatch repair MutL/HexB family.</text>
</comment>
<dbReference type="CDD" id="cd16926">
    <property type="entry name" value="HATPase_MutL-MLH-PMS-like"/>
    <property type="match status" value="1"/>
</dbReference>
<dbReference type="AlphaFoldDB" id="A0A917JRQ3"/>
<evidence type="ECO:0000313" key="9">
    <source>
        <dbReference type="Proteomes" id="UP000630149"/>
    </source>
</evidence>
<keyword evidence="9" id="KW-1185">Reference proteome</keyword>
<dbReference type="SMART" id="SM01340">
    <property type="entry name" value="DNA_mis_repair"/>
    <property type="match status" value="1"/>
</dbReference>
<evidence type="ECO:0000259" key="7">
    <source>
        <dbReference type="SMART" id="SM01340"/>
    </source>
</evidence>
<reference evidence="8" key="2">
    <citation type="submission" date="2020-09" db="EMBL/GenBank/DDBJ databases">
        <authorList>
            <person name="Sun Q."/>
            <person name="Ohkuma M."/>
        </authorList>
    </citation>
    <scope>NUCLEOTIDE SEQUENCE</scope>
    <source>
        <strain evidence="8">JCM 13919</strain>
    </source>
</reference>
<dbReference type="Proteomes" id="UP000630149">
    <property type="component" value="Unassembled WGS sequence"/>
</dbReference>
<comment type="caution">
    <text evidence="8">The sequence shown here is derived from an EMBL/GenBank/DDBJ whole genome shotgun (WGS) entry which is preliminary data.</text>
</comment>
<dbReference type="InterPro" id="IPR038973">
    <property type="entry name" value="MutL/Mlh/Pms-like"/>
</dbReference>
<dbReference type="SMART" id="SM00853">
    <property type="entry name" value="MutL_C"/>
    <property type="match status" value="1"/>
</dbReference>
<keyword evidence="3 5" id="KW-0227">DNA damage</keyword>
<dbReference type="InterPro" id="IPR020667">
    <property type="entry name" value="DNA_mismatch_repair_MutL"/>
</dbReference>
<dbReference type="InterPro" id="IPR042121">
    <property type="entry name" value="MutL_C_regsub"/>
</dbReference>
<feature type="domain" description="MutL C-terminal dimerisation" evidence="6">
    <location>
        <begin position="371"/>
        <end position="503"/>
    </location>
</feature>
<dbReference type="GO" id="GO:0005524">
    <property type="term" value="F:ATP binding"/>
    <property type="evidence" value="ECO:0007669"/>
    <property type="project" value="InterPro"/>
</dbReference>
<dbReference type="SUPFAM" id="SSF55874">
    <property type="entry name" value="ATPase domain of HSP90 chaperone/DNA topoisomerase II/histidine kinase"/>
    <property type="match status" value="1"/>
</dbReference>
<dbReference type="Pfam" id="PF08676">
    <property type="entry name" value="MutL_C"/>
    <property type="match status" value="1"/>
</dbReference>
<dbReference type="GO" id="GO:0006298">
    <property type="term" value="P:mismatch repair"/>
    <property type="evidence" value="ECO:0007669"/>
    <property type="project" value="UniProtKB-UniRule"/>
</dbReference>
<accession>A0A917JRQ3</accession>